<dbReference type="InterPro" id="IPR025345">
    <property type="entry name" value="DUF4249"/>
</dbReference>
<sequence length="297" mass="32831">MKRYSLYLIAVWATLAVSSCETVIDAKLDEGPEQLSVDAIITDQPGIQAIRLTRTAPYFANRPAPIASGAVVTVTDNTGKTYAFTDPDNDGTYTWQPAGKDTLGKIGRTYLLNIQYQGETYRSVSRMNRVPTVDSIIFRKEKVNPLPNAEEGYQAEFFARDPAGAPDYARIRFFRNGVLQNNPNNITVTYDGAFNGSGNTDGLLFIRPIRQSVNPEKFYAENDTVMVEIQSITAEAFYFFLELRTQLTNGGLFATPPANVPTNILNANTNGPRATGFFIASAVRSLTVRVNSETIRR</sequence>
<organism evidence="1 2">
    <name type="scientific">Nibrella viscosa</name>
    <dbReference type="NCBI Taxonomy" id="1084524"/>
    <lineage>
        <taxon>Bacteria</taxon>
        <taxon>Pseudomonadati</taxon>
        <taxon>Bacteroidota</taxon>
        <taxon>Cytophagia</taxon>
        <taxon>Cytophagales</taxon>
        <taxon>Spirosomataceae</taxon>
        <taxon>Nibrella</taxon>
    </lineage>
</organism>
<comment type="caution">
    <text evidence="1">The sequence shown here is derived from an EMBL/GenBank/DDBJ whole genome shotgun (WGS) entry which is preliminary data.</text>
</comment>
<evidence type="ECO:0000313" key="2">
    <source>
        <dbReference type="Proteomes" id="UP001500936"/>
    </source>
</evidence>
<name>A0ABP8KR84_9BACT</name>
<dbReference type="Pfam" id="PF14054">
    <property type="entry name" value="DUF4249"/>
    <property type="match status" value="1"/>
</dbReference>
<dbReference type="RefSeq" id="WP_345269671.1">
    <property type="nucleotide sequence ID" value="NZ_BAABHB010000009.1"/>
</dbReference>
<protein>
    <recommendedName>
        <fullName evidence="3">DUF4249 domain-containing protein</fullName>
    </recommendedName>
</protein>
<evidence type="ECO:0000313" key="1">
    <source>
        <dbReference type="EMBL" id="GAA4412447.1"/>
    </source>
</evidence>
<dbReference type="EMBL" id="BAABHB010000009">
    <property type="protein sequence ID" value="GAA4412447.1"/>
    <property type="molecule type" value="Genomic_DNA"/>
</dbReference>
<keyword evidence="2" id="KW-1185">Reference proteome</keyword>
<proteinExistence type="predicted"/>
<gene>
    <name evidence="1" type="ORF">GCM10023187_39530</name>
</gene>
<accession>A0ABP8KR84</accession>
<reference evidence="2" key="1">
    <citation type="journal article" date="2019" name="Int. J. Syst. Evol. Microbiol.">
        <title>The Global Catalogue of Microorganisms (GCM) 10K type strain sequencing project: providing services to taxonomists for standard genome sequencing and annotation.</title>
        <authorList>
            <consortium name="The Broad Institute Genomics Platform"/>
            <consortium name="The Broad Institute Genome Sequencing Center for Infectious Disease"/>
            <person name="Wu L."/>
            <person name="Ma J."/>
        </authorList>
    </citation>
    <scope>NUCLEOTIDE SEQUENCE [LARGE SCALE GENOMIC DNA]</scope>
    <source>
        <strain evidence="2">JCM 17925</strain>
    </source>
</reference>
<evidence type="ECO:0008006" key="3">
    <source>
        <dbReference type="Google" id="ProtNLM"/>
    </source>
</evidence>
<dbReference type="PROSITE" id="PS51257">
    <property type="entry name" value="PROKAR_LIPOPROTEIN"/>
    <property type="match status" value="1"/>
</dbReference>
<dbReference type="Proteomes" id="UP001500936">
    <property type="component" value="Unassembled WGS sequence"/>
</dbReference>